<dbReference type="Gene3D" id="2.130.10.10">
    <property type="entry name" value="YVTN repeat-like/Quinoprotein amine dehydrogenase"/>
    <property type="match status" value="3"/>
</dbReference>
<dbReference type="EMBL" id="JAGUCO010000001">
    <property type="protein sequence ID" value="MBS2097219.1"/>
    <property type="molecule type" value="Genomic_DNA"/>
</dbReference>
<keyword evidence="2" id="KW-1133">Transmembrane helix</keyword>
<reference evidence="5 6" key="1">
    <citation type="journal article" date="2015" name="Int. J. Syst. Evol. Microbiol.">
        <title>Carboxylicivirga linearis sp. nov., isolated from a sea cucumber culture pond.</title>
        <authorList>
            <person name="Wang F.Q."/>
            <person name="Zhou Y.X."/>
            <person name="Lin X.Z."/>
            <person name="Chen G.J."/>
            <person name="Du Z.J."/>
        </authorList>
    </citation>
    <scope>NUCLEOTIDE SEQUENCE [LARGE SCALE GENOMIC DNA]</scope>
    <source>
        <strain evidence="5 6">FB218</strain>
    </source>
</reference>
<dbReference type="SUPFAM" id="SSF63829">
    <property type="entry name" value="Calcium-dependent phosphotriesterase"/>
    <property type="match status" value="1"/>
</dbReference>
<keyword evidence="6" id="KW-1185">Reference proteome</keyword>
<dbReference type="Pfam" id="PF07494">
    <property type="entry name" value="Reg_prop"/>
    <property type="match status" value="4"/>
</dbReference>
<organism evidence="5 6">
    <name type="scientific">Carboxylicivirga linearis</name>
    <dbReference type="NCBI Taxonomy" id="1628157"/>
    <lineage>
        <taxon>Bacteria</taxon>
        <taxon>Pseudomonadati</taxon>
        <taxon>Bacteroidota</taxon>
        <taxon>Bacteroidia</taxon>
        <taxon>Marinilabiliales</taxon>
        <taxon>Marinilabiliaceae</taxon>
        <taxon>Carboxylicivirga</taxon>
    </lineage>
</organism>
<dbReference type="InterPro" id="IPR015943">
    <property type="entry name" value="WD40/YVTN_repeat-like_dom_sf"/>
</dbReference>
<feature type="domain" description="PPM-type phosphatase" evidence="3">
    <location>
        <begin position="880"/>
        <end position="1083"/>
    </location>
</feature>
<evidence type="ECO:0000259" key="4">
    <source>
        <dbReference type="Pfam" id="PF07495"/>
    </source>
</evidence>
<dbReference type="Pfam" id="PF07495">
    <property type="entry name" value="Y_Y_Y"/>
    <property type="match status" value="1"/>
</dbReference>
<dbReference type="InterPro" id="IPR013783">
    <property type="entry name" value="Ig-like_fold"/>
</dbReference>
<evidence type="ECO:0000256" key="2">
    <source>
        <dbReference type="SAM" id="Phobius"/>
    </source>
</evidence>
<feature type="transmembrane region" description="Helical" evidence="2">
    <location>
        <begin position="776"/>
        <end position="795"/>
    </location>
</feature>
<name>A0ABS5JQT7_9BACT</name>
<proteinExistence type="predicted"/>
<keyword evidence="2" id="KW-0812">Transmembrane</keyword>
<comment type="caution">
    <text evidence="5">The sequence shown here is derived from an EMBL/GenBank/DDBJ whole genome shotgun (WGS) entry which is preliminary data.</text>
</comment>
<dbReference type="InterPro" id="IPR036457">
    <property type="entry name" value="PPM-type-like_dom_sf"/>
</dbReference>
<dbReference type="PANTHER" id="PTHR43547:SF2">
    <property type="entry name" value="HYBRID SIGNAL TRANSDUCTION HISTIDINE KINASE C"/>
    <property type="match status" value="1"/>
</dbReference>
<dbReference type="Gene3D" id="2.60.40.10">
    <property type="entry name" value="Immunoglobulins"/>
    <property type="match status" value="1"/>
</dbReference>
<feature type="domain" description="Two component regulator three Y" evidence="4">
    <location>
        <begin position="705"/>
        <end position="767"/>
    </location>
</feature>
<dbReference type="PANTHER" id="PTHR43547">
    <property type="entry name" value="TWO-COMPONENT HISTIDINE KINASE"/>
    <property type="match status" value="1"/>
</dbReference>
<dbReference type="Gene3D" id="3.60.40.10">
    <property type="entry name" value="PPM-type phosphatase domain"/>
    <property type="match status" value="1"/>
</dbReference>
<dbReference type="InterPro" id="IPR011110">
    <property type="entry name" value="Reg_prop"/>
</dbReference>
<dbReference type="InterPro" id="IPR011123">
    <property type="entry name" value="Y_Y_Y"/>
</dbReference>
<keyword evidence="1" id="KW-0597">Phosphoprotein</keyword>
<dbReference type="InterPro" id="IPR001932">
    <property type="entry name" value="PPM-type_phosphatase-like_dom"/>
</dbReference>
<sequence>MFAVLLLLSSVNGLLGAEDWSVKQYCISEGLSNSDVTAIYQDSYGFIWVGTSDGLNRYDGYKFEVYRHNPIDTTSIIGNRIQCIIETDNGDIWIGTKNSGIARWNREDGSFTNIGMESEPFLSLKECGVYGMLAQKDQVWVKTRNYIFKIDQSLENYESFGHYSSVFKSGSGIAYPLTFHDQRLWVGSKDGIHQFEVASKTFNRISLGQGKKDLEISDLIQLNDSCLLLSSMSDIKLYNTRKNTIRKVYTNSSWNKGREIYCLKREEKDCWVGTSNGLLYSKNIDLGFDEISLTYGAHEELKNISAIMIDKSGLMWLGTKTDGLFKVDRKPAKFKSITKQTSEYPLDSYNFKSVFVDEDNKLWLGTNDKGVYCIDRDKKDYKHYPIVPIYSNENDPSVLSILKDRNGTLWFGTDRGIYVLKRGWSNIQEFDYTDSNEFRNLLTINRTNDILEDGLGNIWFATQFGLYRYNGKKLTSYFADQDNEGSLCSDEINALYEDDEGWIWIGTNDGVNIFDLADEKFSRIRNKIGEELVISHNIILSFVQDAEKRIIIGTQSGLSYFDKKTRKSGFWADNNELTTSKVYSLEVDGYNRIWMSSGNGISFLITDQTFFRFNEKDGVANVTFNNGASFNNGNKELLFSGDKGLTIIKPDSIRQNLIRPEVILTNVKLTQKGNVIKNYQGDIKDITFKYSRNSILHVNYAAMEFTNPQYNSYKVYLDGHDDNWRPITRSNYVDFSNLSPGKYTLKITGANSDFVWNNEPTELHITINPPLWMSNYAYVFYFIFGFFIIQTFINYRVRKYRKAYKVLRENAEDKIKIEKQKEDISSIHQSLTDSISYAKRIQEAMIPSEKMVKTIIPESFVYYRPKDIVSGDFYWTFERNGKVFVAAVDCTGHGVPGAFMSIIGFDLIKNIIEIQGIECPEAVLNKLNEEVVHTFSNNGSEGNLKRDVNDGMDMTLVVYDKKQQVVEFAGAMNPIYIIRDNEIVVYKGDRISIGYKSEDNKLFSKKVIPVAKDDIIYMFSDGYADQFGGPDGKKFKYRRFRHLLLNIHKLPIEDQKAILHQKMEEWMGSEHEQIDDMLLMGLKL</sequence>
<evidence type="ECO:0000313" key="5">
    <source>
        <dbReference type="EMBL" id="MBS2097219.1"/>
    </source>
</evidence>
<protein>
    <submittedName>
        <fullName evidence="5">SpoIIE family protein phosphatase</fullName>
    </submittedName>
</protein>
<accession>A0ABS5JQT7</accession>
<evidence type="ECO:0000259" key="3">
    <source>
        <dbReference type="Pfam" id="PF07228"/>
    </source>
</evidence>
<evidence type="ECO:0000313" key="6">
    <source>
        <dbReference type="Proteomes" id="UP000708576"/>
    </source>
</evidence>
<gene>
    <name evidence="5" type="ORF">KEM10_02945</name>
</gene>
<dbReference type="Pfam" id="PF07228">
    <property type="entry name" value="SpoIIE"/>
    <property type="match status" value="1"/>
</dbReference>
<keyword evidence="2" id="KW-0472">Membrane</keyword>
<evidence type="ECO:0000256" key="1">
    <source>
        <dbReference type="ARBA" id="ARBA00022553"/>
    </source>
</evidence>
<dbReference type="RefSeq" id="WP_212213274.1">
    <property type="nucleotide sequence ID" value="NZ_JAGUCO010000001.1"/>
</dbReference>
<dbReference type="Proteomes" id="UP000708576">
    <property type="component" value="Unassembled WGS sequence"/>
</dbReference>
<dbReference type="SUPFAM" id="SSF50998">
    <property type="entry name" value="Quinoprotein alcohol dehydrogenase-like"/>
    <property type="match status" value="1"/>
</dbReference>
<dbReference type="InterPro" id="IPR011047">
    <property type="entry name" value="Quinoprotein_ADH-like_sf"/>
</dbReference>